<protein>
    <submittedName>
        <fullName evidence="1">Uncharacterized protein</fullName>
    </submittedName>
</protein>
<name>A0A3P6QNS6_CYLGO</name>
<dbReference type="AlphaFoldDB" id="A0A3P6QNS6"/>
<accession>A0A3P6QNS6</accession>
<dbReference type="EMBL" id="UYRV01003597">
    <property type="protein sequence ID" value="VDK50469.1"/>
    <property type="molecule type" value="Genomic_DNA"/>
</dbReference>
<gene>
    <name evidence="1" type="ORF">CGOC_LOCUS1780</name>
</gene>
<evidence type="ECO:0000313" key="1">
    <source>
        <dbReference type="EMBL" id="VDK50469.1"/>
    </source>
</evidence>
<sequence length="68" mass="7387">MQANTLRCGRGAHCRGRVALPEERASQLVNFGIATDPLLSMSASDPITINFDYSVPPPPMGCLYEVFC</sequence>
<keyword evidence="2" id="KW-1185">Reference proteome</keyword>
<evidence type="ECO:0000313" key="2">
    <source>
        <dbReference type="Proteomes" id="UP000271889"/>
    </source>
</evidence>
<proteinExistence type="predicted"/>
<organism evidence="1 2">
    <name type="scientific">Cylicostephanus goldi</name>
    <name type="common">Nematode worm</name>
    <dbReference type="NCBI Taxonomy" id="71465"/>
    <lineage>
        <taxon>Eukaryota</taxon>
        <taxon>Metazoa</taxon>
        <taxon>Ecdysozoa</taxon>
        <taxon>Nematoda</taxon>
        <taxon>Chromadorea</taxon>
        <taxon>Rhabditida</taxon>
        <taxon>Rhabditina</taxon>
        <taxon>Rhabditomorpha</taxon>
        <taxon>Strongyloidea</taxon>
        <taxon>Strongylidae</taxon>
        <taxon>Cylicostephanus</taxon>
    </lineage>
</organism>
<reference evidence="1 2" key="1">
    <citation type="submission" date="2018-11" db="EMBL/GenBank/DDBJ databases">
        <authorList>
            <consortium name="Pathogen Informatics"/>
        </authorList>
    </citation>
    <scope>NUCLEOTIDE SEQUENCE [LARGE SCALE GENOMIC DNA]</scope>
</reference>
<dbReference type="Proteomes" id="UP000271889">
    <property type="component" value="Unassembled WGS sequence"/>
</dbReference>